<evidence type="ECO:0000313" key="2">
    <source>
        <dbReference type="Proteomes" id="UP000600918"/>
    </source>
</evidence>
<comment type="caution">
    <text evidence="1">The sequence shown here is derived from an EMBL/GenBank/DDBJ whole genome shotgun (WGS) entry which is preliminary data.</text>
</comment>
<accession>A0A834P5J8</accession>
<organism evidence="1 2">
    <name type="scientific">Vespula pensylvanica</name>
    <name type="common">Western yellow jacket</name>
    <name type="synonym">Wasp</name>
    <dbReference type="NCBI Taxonomy" id="30213"/>
    <lineage>
        <taxon>Eukaryota</taxon>
        <taxon>Metazoa</taxon>
        <taxon>Ecdysozoa</taxon>
        <taxon>Arthropoda</taxon>
        <taxon>Hexapoda</taxon>
        <taxon>Insecta</taxon>
        <taxon>Pterygota</taxon>
        <taxon>Neoptera</taxon>
        <taxon>Endopterygota</taxon>
        <taxon>Hymenoptera</taxon>
        <taxon>Apocrita</taxon>
        <taxon>Aculeata</taxon>
        <taxon>Vespoidea</taxon>
        <taxon>Vespidae</taxon>
        <taxon>Vespinae</taxon>
        <taxon>Vespula</taxon>
    </lineage>
</organism>
<dbReference type="AlphaFoldDB" id="A0A834P5J8"/>
<name>A0A834P5J8_VESPE</name>
<reference evidence="1" key="1">
    <citation type="journal article" date="2020" name="G3 (Bethesda)">
        <title>High-Quality Assemblies for Three Invasive Social Wasps from the &lt;i&gt;Vespula&lt;/i&gt; Genus.</title>
        <authorList>
            <person name="Harrop T.W.R."/>
            <person name="Guhlin J."/>
            <person name="McLaughlin G.M."/>
            <person name="Permina E."/>
            <person name="Stockwell P."/>
            <person name="Gilligan J."/>
            <person name="Le Lec M.F."/>
            <person name="Gruber M.A.M."/>
            <person name="Quinn O."/>
            <person name="Lovegrove M."/>
            <person name="Duncan E.J."/>
            <person name="Remnant E.J."/>
            <person name="Van Eeckhoven J."/>
            <person name="Graham B."/>
            <person name="Knapp R.A."/>
            <person name="Langford K.W."/>
            <person name="Kronenberg Z."/>
            <person name="Press M.O."/>
            <person name="Eacker S.M."/>
            <person name="Wilson-Rankin E.E."/>
            <person name="Purcell J."/>
            <person name="Lester P.J."/>
            <person name="Dearden P.K."/>
        </authorList>
    </citation>
    <scope>NUCLEOTIDE SEQUENCE</scope>
    <source>
        <strain evidence="1">Volc-1</strain>
    </source>
</reference>
<evidence type="ECO:0000313" key="1">
    <source>
        <dbReference type="EMBL" id="KAF7429356.1"/>
    </source>
</evidence>
<dbReference type="Proteomes" id="UP000600918">
    <property type="component" value="Unassembled WGS sequence"/>
</dbReference>
<sequence>MGRVIKADYSSPVEIRRRDMNIKRCWLMIAKHVWIDSQLLFRSFVSEHQVYIDAKFVKTASNFRLLGYTNNYHMQLREVAVPNWNTCRESEAVRENEEYSKRNRRLKGDGESFWRTSHSIFR</sequence>
<dbReference type="EMBL" id="JACSDY010000004">
    <property type="protein sequence ID" value="KAF7429356.1"/>
    <property type="molecule type" value="Genomic_DNA"/>
</dbReference>
<keyword evidence="2" id="KW-1185">Reference proteome</keyword>
<gene>
    <name evidence="1" type="ORF">H0235_005754</name>
</gene>
<proteinExistence type="predicted"/>
<protein>
    <submittedName>
        <fullName evidence="1">Uncharacterized protein</fullName>
    </submittedName>
</protein>